<dbReference type="AlphaFoldDB" id="A0A1V6YCF6"/>
<protein>
    <recommendedName>
        <fullName evidence="3">GED domain-containing protein</fullName>
    </recommendedName>
</protein>
<dbReference type="OMA" id="WESITIV"/>
<dbReference type="STRING" id="60175.A0A1V6YCF6"/>
<evidence type="ECO:0000256" key="2">
    <source>
        <dbReference type="SAM" id="MobiDB-lite"/>
    </source>
</evidence>
<feature type="region of interest" description="Disordered" evidence="2">
    <location>
        <begin position="76"/>
        <end position="125"/>
    </location>
</feature>
<evidence type="ECO:0000259" key="3">
    <source>
        <dbReference type="PROSITE" id="PS51388"/>
    </source>
</evidence>
<feature type="compositionally biased region" description="Polar residues" evidence="2">
    <location>
        <begin position="76"/>
        <end position="86"/>
    </location>
</feature>
<reference evidence="5" key="1">
    <citation type="journal article" date="2017" name="Nat. Microbiol.">
        <title>Global analysis of biosynthetic gene clusters reveals vast potential of secondary metabolite production in Penicillium species.</title>
        <authorList>
            <person name="Nielsen J.C."/>
            <person name="Grijseels S."/>
            <person name="Prigent S."/>
            <person name="Ji B."/>
            <person name="Dainat J."/>
            <person name="Nielsen K.F."/>
            <person name="Frisvad J.C."/>
            <person name="Workman M."/>
            <person name="Nielsen J."/>
        </authorList>
    </citation>
    <scope>NUCLEOTIDE SEQUENCE [LARGE SCALE GENOMIC DNA]</scope>
    <source>
        <strain evidence="5">IBT 13039</strain>
    </source>
</reference>
<organism evidence="4 5">
    <name type="scientific">Penicillium nalgiovense</name>
    <dbReference type="NCBI Taxonomy" id="60175"/>
    <lineage>
        <taxon>Eukaryota</taxon>
        <taxon>Fungi</taxon>
        <taxon>Dikarya</taxon>
        <taxon>Ascomycota</taxon>
        <taxon>Pezizomycotina</taxon>
        <taxon>Eurotiomycetes</taxon>
        <taxon>Eurotiomycetidae</taxon>
        <taxon>Eurotiales</taxon>
        <taxon>Aspergillaceae</taxon>
        <taxon>Penicillium</taxon>
    </lineage>
</organism>
<keyword evidence="1" id="KW-0175">Coiled coil</keyword>
<feature type="compositionally biased region" description="Acidic residues" evidence="2">
    <location>
        <begin position="94"/>
        <end position="115"/>
    </location>
</feature>
<accession>A0A1V6YCF6</accession>
<evidence type="ECO:0000313" key="5">
    <source>
        <dbReference type="Proteomes" id="UP000191691"/>
    </source>
</evidence>
<dbReference type="Proteomes" id="UP000191691">
    <property type="component" value="Unassembled WGS sequence"/>
</dbReference>
<evidence type="ECO:0000256" key="1">
    <source>
        <dbReference type="SAM" id="Coils"/>
    </source>
</evidence>
<evidence type="ECO:0000313" key="4">
    <source>
        <dbReference type="EMBL" id="OQE84973.1"/>
    </source>
</evidence>
<keyword evidence="5" id="KW-1185">Reference proteome</keyword>
<dbReference type="EMBL" id="MOOB01000025">
    <property type="protein sequence ID" value="OQE84973.1"/>
    <property type="molecule type" value="Genomic_DNA"/>
</dbReference>
<proteinExistence type="predicted"/>
<sequence length="356" mass="40531">MRAEVGRKWKAMKQDLSTRHYSEDSEHCLAGYGNFLYGTHELFEKDEDTRLATIVRNRMDVFKSDMEEYGFEYQFPNWTPGTQHSSPAGVGPEPESDSGDSGDSDGSDDDDDEEADRTPVRKNINASEHSGAIDGILHDQVNIRKPRGDSILAWIEDQYRASRGFEQMTEFALGYVIDVIDTMHTFILKVLLSICPDEQIRDKLVNVLVDELSKRYSEAMDQAQIILKAERMNLMTLDNKFQQTLDISQKRSHQEQYEIVKGKKKAPMGSYIHDILAAYYAVASKRFIDNICMQATGYCLLTGPRKPLGLFSPQFFADLAEDQLMEIAGENAALSRRREQLKKGIQDLETGRKIMM</sequence>
<name>A0A1V6YCF6_PENNA</name>
<feature type="domain" description="GED" evidence="3">
    <location>
        <begin position="269"/>
        <end position="356"/>
    </location>
</feature>
<comment type="caution">
    <text evidence="4">The sequence shown here is derived from an EMBL/GenBank/DDBJ whole genome shotgun (WGS) entry which is preliminary data.</text>
</comment>
<gene>
    <name evidence="4" type="ORF">PENNAL_c0025G10896</name>
</gene>
<dbReference type="InterPro" id="IPR020850">
    <property type="entry name" value="GED_dom"/>
</dbReference>
<feature type="coiled-coil region" evidence="1">
    <location>
        <begin position="317"/>
        <end position="351"/>
    </location>
</feature>
<dbReference type="PROSITE" id="PS51388">
    <property type="entry name" value="GED"/>
    <property type="match status" value="1"/>
</dbReference>
<dbReference type="Gene3D" id="1.20.120.1240">
    <property type="entry name" value="Dynamin, middle domain"/>
    <property type="match status" value="1"/>
</dbReference>